<protein>
    <submittedName>
        <fullName evidence="6">WD40-like Beta Propeller Repeat</fullName>
    </submittedName>
</protein>
<dbReference type="Gene3D" id="1.25.40.10">
    <property type="entry name" value="Tetratricopeptide repeat domain"/>
    <property type="match status" value="1"/>
</dbReference>
<name>A0A1M6J1M1_REIAG</name>
<dbReference type="Pfam" id="PF00691">
    <property type="entry name" value="OmpA"/>
    <property type="match status" value="1"/>
</dbReference>
<feature type="domain" description="OmpA-like" evidence="5">
    <location>
        <begin position="547"/>
        <end position="661"/>
    </location>
</feature>
<dbReference type="SUPFAM" id="SSF103088">
    <property type="entry name" value="OmpA-like"/>
    <property type="match status" value="1"/>
</dbReference>
<dbReference type="AlphaFoldDB" id="A0A1M6J1M1"/>
<dbReference type="Proteomes" id="UP000184474">
    <property type="component" value="Unassembled WGS sequence"/>
</dbReference>
<dbReference type="STRING" id="156994.SAMN04488028_1014"/>
<dbReference type="CDD" id="cd07185">
    <property type="entry name" value="OmpA_C-like"/>
    <property type="match status" value="1"/>
</dbReference>
<dbReference type="PANTHER" id="PTHR30329">
    <property type="entry name" value="STATOR ELEMENT OF FLAGELLAR MOTOR COMPLEX"/>
    <property type="match status" value="1"/>
</dbReference>
<dbReference type="InterPro" id="IPR050330">
    <property type="entry name" value="Bact_OuterMem_StrucFunc"/>
</dbReference>
<evidence type="ECO:0000256" key="3">
    <source>
        <dbReference type="ARBA" id="ARBA00023237"/>
    </source>
</evidence>
<evidence type="ECO:0000256" key="2">
    <source>
        <dbReference type="ARBA" id="ARBA00023136"/>
    </source>
</evidence>
<dbReference type="SUPFAM" id="SSF49464">
    <property type="entry name" value="Carboxypeptidase regulatory domain-like"/>
    <property type="match status" value="1"/>
</dbReference>
<dbReference type="PROSITE" id="PS51123">
    <property type="entry name" value="OMPA_2"/>
    <property type="match status" value="1"/>
</dbReference>
<evidence type="ECO:0000259" key="5">
    <source>
        <dbReference type="PROSITE" id="PS51123"/>
    </source>
</evidence>
<dbReference type="Pfam" id="PF07676">
    <property type="entry name" value="PD40"/>
    <property type="match status" value="1"/>
</dbReference>
<dbReference type="InterPro" id="IPR011990">
    <property type="entry name" value="TPR-like_helical_dom_sf"/>
</dbReference>
<dbReference type="InterPro" id="IPR011659">
    <property type="entry name" value="WD40"/>
</dbReference>
<keyword evidence="7" id="KW-1185">Reference proteome</keyword>
<accession>A0A1M6J1M1</accession>
<evidence type="ECO:0000313" key="7">
    <source>
        <dbReference type="Proteomes" id="UP000184474"/>
    </source>
</evidence>
<dbReference type="SUPFAM" id="SSF82171">
    <property type="entry name" value="DPP6 N-terminal domain-like"/>
    <property type="match status" value="1"/>
</dbReference>
<dbReference type="PRINTS" id="PR01021">
    <property type="entry name" value="OMPADOMAIN"/>
</dbReference>
<keyword evidence="3" id="KW-0998">Cell outer membrane</keyword>
<sequence>MKHIFWILLLASQVTFAQSISEKKLSKKKLIEQADYYFFQEDFVKALELYSDILDNYPRNHYVQYHKYVAYQLTAGTSENLDSLKEYEANEGKTDKFYNYWLGRIHYNRYEFDIAEKHFQAFLDLDIYKTKEITVETKQRLKETVKAQEFYLSPNEFEVVNLGSPINSAYDDLSPAFFSGHSELMFISSRDYAHEGTDYKKPTTHSVFHCVKTGESWDTPTSIDALGTFTEKNAKIEVVNNDGRLFLYKTEAGKSQLYFSQPIKNSWSKPIIFDSRLGSANIQSHFFINDAETVIYFSSKTDNGDLDLYQSIYDPARQSWSSPVAVPGLVNSQYDEDSPFLSHDGKTLYFSSNNPESIGGHDIFMSTWNEGSYGWGTPVNLGFPINTINDEINFQMNEDDISGFMSSDRLHGKGGFDIYYFHKQGKVLVEGTVFNNADGSPVANARIDLKPINNDDETFRTHTDQNGHYETEIFTNENFKGLIYVGNQLAHTETFKSEHPEHSKSFEQNFRIDIPEHVEETDFKTLYDKKSEQKYERMEMLGSKFRAGEKAMLRNIYFDVHSAQLTQESYPVLKELYLMLNKNKSLNVEIGGHTDNTGTLQSNMDLSLARAESVKAYLVKQGIATNRLITKGYGPTEPLASNDDEVNGRELNRRIEVRVLN</sequence>
<dbReference type="SUPFAM" id="SSF48452">
    <property type="entry name" value="TPR-like"/>
    <property type="match status" value="1"/>
</dbReference>
<dbReference type="Gene3D" id="3.30.1330.60">
    <property type="entry name" value="OmpA-like domain"/>
    <property type="match status" value="1"/>
</dbReference>
<evidence type="ECO:0000256" key="1">
    <source>
        <dbReference type="ARBA" id="ARBA00004442"/>
    </source>
</evidence>
<evidence type="ECO:0000313" key="6">
    <source>
        <dbReference type="EMBL" id="SHJ40542.1"/>
    </source>
</evidence>
<comment type="subcellular location">
    <subcellularLocation>
        <location evidence="1">Cell outer membrane</location>
    </subcellularLocation>
</comment>
<dbReference type="InterPro" id="IPR036737">
    <property type="entry name" value="OmpA-like_sf"/>
</dbReference>
<dbReference type="GO" id="GO:0009279">
    <property type="term" value="C:cell outer membrane"/>
    <property type="evidence" value="ECO:0007669"/>
    <property type="project" value="UniProtKB-SubCell"/>
</dbReference>
<reference evidence="7" key="1">
    <citation type="submission" date="2016-11" db="EMBL/GenBank/DDBJ databases">
        <authorList>
            <person name="Varghese N."/>
            <person name="Submissions S."/>
        </authorList>
    </citation>
    <scope>NUCLEOTIDE SEQUENCE [LARGE SCALE GENOMIC DNA]</scope>
    <source>
        <strain evidence="7">DSM 26134</strain>
    </source>
</reference>
<organism evidence="6 7">
    <name type="scientific">Reichenbachiella agariperforans</name>
    <dbReference type="NCBI Taxonomy" id="156994"/>
    <lineage>
        <taxon>Bacteria</taxon>
        <taxon>Pseudomonadati</taxon>
        <taxon>Bacteroidota</taxon>
        <taxon>Cytophagia</taxon>
        <taxon>Cytophagales</taxon>
        <taxon>Reichenbachiellaceae</taxon>
        <taxon>Reichenbachiella</taxon>
    </lineage>
</organism>
<gene>
    <name evidence="6" type="ORF">SAMN04488028_1014</name>
</gene>
<dbReference type="PANTHER" id="PTHR30329:SF21">
    <property type="entry name" value="LIPOPROTEIN YIAD-RELATED"/>
    <property type="match status" value="1"/>
</dbReference>
<dbReference type="InterPro" id="IPR006665">
    <property type="entry name" value="OmpA-like"/>
</dbReference>
<proteinExistence type="predicted"/>
<dbReference type="RefSeq" id="WP_073118281.1">
    <property type="nucleotide sequence ID" value="NZ_FRAA01000001.1"/>
</dbReference>
<dbReference type="InterPro" id="IPR008969">
    <property type="entry name" value="CarboxyPept-like_regulatory"/>
</dbReference>
<dbReference type="InterPro" id="IPR006664">
    <property type="entry name" value="OMP_bac"/>
</dbReference>
<keyword evidence="2 4" id="KW-0472">Membrane</keyword>
<dbReference type="EMBL" id="FRAA01000001">
    <property type="protein sequence ID" value="SHJ40542.1"/>
    <property type="molecule type" value="Genomic_DNA"/>
</dbReference>
<evidence type="ECO:0000256" key="4">
    <source>
        <dbReference type="PROSITE-ProRule" id="PRU00473"/>
    </source>
</evidence>